<gene>
    <name evidence="2" type="ORF">PUN28_014402</name>
</gene>
<protein>
    <submittedName>
        <fullName evidence="2">Uncharacterized protein</fullName>
    </submittedName>
</protein>
<evidence type="ECO:0000256" key="1">
    <source>
        <dbReference type="SAM" id="MobiDB-lite"/>
    </source>
</evidence>
<reference evidence="2 3" key="1">
    <citation type="submission" date="2023-03" db="EMBL/GenBank/DDBJ databases">
        <title>High recombination rates correlate with genetic variation in Cardiocondyla obscurior ants.</title>
        <authorList>
            <person name="Errbii M."/>
        </authorList>
    </citation>
    <scope>NUCLEOTIDE SEQUENCE [LARGE SCALE GENOMIC DNA]</scope>
    <source>
        <strain evidence="2">Alpha-2009</strain>
        <tissue evidence="2">Whole body</tissue>
    </source>
</reference>
<keyword evidence="3" id="KW-1185">Reference proteome</keyword>
<comment type="caution">
    <text evidence="2">The sequence shown here is derived from an EMBL/GenBank/DDBJ whole genome shotgun (WGS) entry which is preliminary data.</text>
</comment>
<evidence type="ECO:0000313" key="3">
    <source>
        <dbReference type="Proteomes" id="UP001430953"/>
    </source>
</evidence>
<dbReference type="Proteomes" id="UP001430953">
    <property type="component" value="Unassembled WGS sequence"/>
</dbReference>
<feature type="region of interest" description="Disordered" evidence="1">
    <location>
        <begin position="84"/>
        <end position="136"/>
    </location>
</feature>
<sequence length="136" mass="15639">MDRKKWRIRKLHSACRESLYLFSFSFLSSQLLLLSRLSYSSQLLLSLPRFLSPRINNEINEVFKDLMNLILVHVSTFVCLHLAGKPSRSKNPSSQGGGRAGSGRREPVCPANSAVERTLHERQATRMRWDSRARMH</sequence>
<organism evidence="2 3">
    <name type="scientific">Cardiocondyla obscurior</name>
    <dbReference type="NCBI Taxonomy" id="286306"/>
    <lineage>
        <taxon>Eukaryota</taxon>
        <taxon>Metazoa</taxon>
        <taxon>Ecdysozoa</taxon>
        <taxon>Arthropoda</taxon>
        <taxon>Hexapoda</taxon>
        <taxon>Insecta</taxon>
        <taxon>Pterygota</taxon>
        <taxon>Neoptera</taxon>
        <taxon>Endopterygota</taxon>
        <taxon>Hymenoptera</taxon>
        <taxon>Apocrita</taxon>
        <taxon>Aculeata</taxon>
        <taxon>Formicoidea</taxon>
        <taxon>Formicidae</taxon>
        <taxon>Myrmicinae</taxon>
        <taxon>Cardiocondyla</taxon>
    </lineage>
</organism>
<proteinExistence type="predicted"/>
<dbReference type="EMBL" id="JADYXP020000015">
    <property type="protein sequence ID" value="KAL0109281.1"/>
    <property type="molecule type" value="Genomic_DNA"/>
</dbReference>
<accession>A0AAW2EZW4</accession>
<name>A0AAW2EZW4_9HYME</name>
<evidence type="ECO:0000313" key="2">
    <source>
        <dbReference type="EMBL" id="KAL0109281.1"/>
    </source>
</evidence>
<feature type="compositionally biased region" description="Basic and acidic residues" evidence="1">
    <location>
        <begin position="117"/>
        <end position="136"/>
    </location>
</feature>
<dbReference type="AlphaFoldDB" id="A0AAW2EZW4"/>